<dbReference type="EMBL" id="JAKJXP020000059">
    <property type="protein sequence ID" value="KAK7750770.1"/>
    <property type="molecule type" value="Genomic_DNA"/>
</dbReference>
<sequence length="232" mass="24331">MVRTVEEAAAATAAALAEQAAKNAVRGVPKRPLSPAEAAAAALNHGSPLNTPSPGQRTMSMSPSAEMAAANAMRQQQNDYSYMNSVGVPAHLRTDMHTQSPTSAPSYSTSMRPTSHPAAFGPPPTLEPSLESNQSPVGSVNNSPHISPHISPHMGSVGWQSPSHMASPTHSNGGNGYVYPDPDQTSFASNHLGQLYYNGVNTLIRRPNSTDPGSGGYEDVKPRPNELWAGAQ</sequence>
<protein>
    <submittedName>
        <fullName evidence="2">Uncharacterized protein</fullName>
    </submittedName>
</protein>
<reference evidence="2 3" key="1">
    <citation type="submission" date="2024-02" db="EMBL/GenBank/DDBJ databases">
        <title>De novo assembly and annotation of 12 fungi associated with fruit tree decline syndrome in Ontario, Canada.</title>
        <authorList>
            <person name="Sulman M."/>
            <person name="Ellouze W."/>
            <person name="Ilyukhin E."/>
        </authorList>
    </citation>
    <scope>NUCLEOTIDE SEQUENCE [LARGE SCALE GENOMIC DNA]</scope>
    <source>
        <strain evidence="2 3">M11/M66-122</strain>
    </source>
</reference>
<dbReference type="AlphaFoldDB" id="A0AAN9YQV8"/>
<feature type="compositionally biased region" description="Low complexity" evidence="1">
    <location>
        <begin position="59"/>
        <end position="73"/>
    </location>
</feature>
<proteinExistence type="predicted"/>
<evidence type="ECO:0000313" key="3">
    <source>
        <dbReference type="Proteomes" id="UP001320420"/>
    </source>
</evidence>
<accession>A0AAN9YQV8</accession>
<feature type="region of interest" description="Disordered" evidence="1">
    <location>
        <begin position="95"/>
        <end position="141"/>
    </location>
</feature>
<keyword evidence="3" id="KW-1185">Reference proteome</keyword>
<feature type="compositionally biased region" description="Polar residues" evidence="1">
    <location>
        <begin position="130"/>
        <end position="141"/>
    </location>
</feature>
<feature type="compositionally biased region" description="Polar residues" evidence="1">
    <location>
        <begin position="97"/>
        <end position="113"/>
    </location>
</feature>
<dbReference type="Proteomes" id="UP001320420">
    <property type="component" value="Unassembled WGS sequence"/>
</dbReference>
<comment type="caution">
    <text evidence="2">The sequence shown here is derived from an EMBL/GenBank/DDBJ whole genome shotgun (WGS) entry which is preliminary data.</text>
</comment>
<organism evidence="2 3">
    <name type="scientific">Diatrype stigma</name>
    <dbReference type="NCBI Taxonomy" id="117547"/>
    <lineage>
        <taxon>Eukaryota</taxon>
        <taxon>Fungi</taxon>
        <taxon>Dikarya</taxon>
        <taxon>Ascomycota</taxon>
        <taxon>Pezizomycotina</taxon>
        <taxon>Sordariomycetes</taxon>
        <taxon>Xylariomycetidae</taxon>
        <taxon>Xylariales</taxon>
        <taxon>Diatrypaceae</taxon>
        <taxon>Diatrype</taxon>
    </lineage>
</organism>
<feature type="region of interest" description="Disordered" evidence="1">
    <location>
        <begin position="38"/>
        <end position="73"/>
    </location>
</feature>
<gene>
    <name evidence="2" type="ORF">SLS62_007322</name>
</gene>
<feature type="compositionally biased region" description="Polar residues" evidence="1">
    <location>
        <begin position="47"/>
        <end position="58"/>
    </location>
</feature>
<name>A0AAN9YQV8_9PEZI</name>
<evidence type="ECO:0000313" key="2">
    <source>
        <dbReference type="EMBL" id="KAK7750770.1"/>
    </source>
</evidence>
<evidence type="ECO:0000256" key="1">
    <source>
        <dbReference type="SAM" id="MobiDB-lite"/>
    </source>
</evidence>
<feature type="region of interest" description="Disordered" evidence="1">
    <location>
        <begin position="204"/>
        <end position="232"/>
    </location>
</feature>